<keyword evidence="8" id="KW-1185">Reference proteome</keyword>
<feature type="compositionally biased region" description="Polar residues" evidence="5">
    <location>
        <begin position="71"/>
        <end position="88"/>
    </location>
</feature>
<comment type="subcellular location">
    <subcellularLocation>
        <location evidence="1">Membrane</location>
        <topology evidence="1">Multi-pass membrane protein</topology>
    </subcellularLocation>
</comment>
<proteinExistence type="predicted"/>
<protein>
    <submittedName>
        <fullName evidence="7">Secretory carrier membrane protein 3</fullName>
    </submittedName>
</protein>
<keyword evidence="2 6" id="KW-0812">Transmembrane</keyword>
<dbReference type="RefSeq" id="XP_029223684.1">
    <property type="nucleotide sequence ID" value="XM_029376455.1"/>
</dbReference>
<name>A0A422MX16_9TRYP</name>
<keyword evidence="3 6" id="KW-1133">Transmembrane helix</keyword>
<sequence>MYNFGDTSQHDTGRPNETSLAENLDHLGGARDFLHNIEDEMRPHERQGVNTGTTATAHGLPHASAFAPEFSPQSNLDDPRESSTTATASGGRKEKHKDNSKIQIAKEVLGLNKKDTSGMSPEEKERVLLEERWKRAMAEENRLNVLEERVKSREQETAAADLLPNFPPKILCIKPLVHHDLQRVPEIRRKFVRLNFINWIVTCVLLLLNMIVAIAVVAAPYKKDAKKIFKPAQNSVLAIVYLLGAPLSFIVWYWQIYSACSTGRQTKHILSLCGLIIALAFVIFMVVGRSNYAACGVDLTLDISETKNKLLVVPVIIVLGCWVTEGVWLCYCIVRQWMYYRLDANAQEEVRRQMHNVIGG</sequence>
<feature type="region of interest" description="Disordered" evidence="5">
    <location>
        <begin position="1"/>
        <end position="20"/>
    </location>
</feature>
<feature type="region of interest" description="Disordered" evidence="5">
    <location>
        <begin position="65"/>
        <end position="105"/>
    </location>
</feature>
<evidence type="ECO:0000256" key="3">
    <source>
        <dbReference type="ARBA" id="ARBA00022989"/>
    </source>
</evidence>
<dbReference type="Proteomes" id="UP000284403">
    <property type="component" value="Unassembled WGS sequence"/>
</dbReference>
<dbReference type="InterPro" id="IPR007273">
    <property type="entry name" value="SCAMP"/>
</dbReference>
<dbReference type="EMBL" id="MKKU01001099">
    <property type="protein sequence ID" value="RNE97765.1"/>
    <property type="molecule type" value="Genomic_DNA"/>
</dbReference>
<dbReference type="GeneID" id="40323255"/>
<evidence type="ECO:0000313" key="8">
    <source>
        <dbReference type="Proteomes" id="UP000284403"/>
    </source>
</evidence>
<dbReference type="OrthoDB" id="242866at2759"/>
<keyword evidence="4 6" id="KW-0472">Membrane</keyword>
<feature type="transmembrane region" description="Helical" evidence="6">
    <location>
        <begin position="269"/>
        <end position="290"/>
    </location>
</feature>
<comment type="caution">
    <text evidence="7">The sequence shown here is derived from an EMBL/GenBank/DDBJ whole genome shotgun (WGS) entry which is preliminary data.</text>
</comment>
<evidence type="ECO:0000256" key="1">
    <source>
        <dbReference type="ARBA" id="ARBA00004141"/>
    </source>
</evidence>
<dbReference type="GO" id="GO:0015031">
    <property type="term" value="P:protein transport"/>
    <property type="evidence" value="ECO:0007669"/>
    <property type="project" value="InterPro"/>
</dbReference>
<feature type="transmembrane region" description="Helical" evidence="6">
    <location>
        <begin position="238"/>
        <end position="257"/>
    </location>
</feature>
<feature type="transmembrane region" description="Helical" evidence="6">
    <location>
        <begin position="196"/>
        <end position="218"/>
    </location>
</feature>
<evidence type="ECO:0000256" key="5">
    <source>
        <dbReference type="SAM" id="MobiDB-lite"/>
    </source>
</evidence>
<evidence type="ECO:0000256" key="4">
    <source>
        <dbReference type="ARBA" id="ARBA00023136"/>
    </source>
</evidence>
<dbReference type="GO" id="GO:0055038">
    <property type="term" value="C:recycling endosome membrane"/>
    <property type="evidence" value="ECO:0007669"/>
    <property type="project" value="TreeGrafter"/>
</dbReference>
<dbReference type="PANTHER" id="PTHR10687">
    <property type="entry name" value="SECRETORY CARRIER-ASSOCIATED MEMBRANE PROTEIN SCAMP"/>
    <property type="match status" value="1"/>
</dbReference>
<evidence type="ECO:0000256" key="2">
    <source>
        <dbReference type="ARBA" id="ARBA00022692"/>
    </source>
</evidence>
<feature type="transmembrane region" description="Helical" evidence="6">
    <location>
        <begin position="310"/>
        <end position="334"/>
    </location>
</feature>
<dbReference type="GO" id="GO:0032588">
    <property type="term" value="C:trans-Golgi network membrane"/>
    <property type="evidence" value="ECO:0007669"/>
    <property type="project" value="TreeGrafter"/>
</dbReference>
<dbReference type="Pfam" id="PF04144">
    <property type="entry name" value="SCAMP"/>
    <property type="match status" value="1"/>
</dbReference>
<evidence type="ECO:0000313" key="7">
    <source>
        <dbReference type="EMBL" id="RNE97765.1"/>
    </source>
</evidence>
<gene>
    <name evidence="7" type="ORF">Tco025E_09644</name>
</gene>
<evidence type="ECO:0000256" key="6">
    <source>
        <dbReference type="SAM" id="Phobius"/>
    </source>
</evidence>
<organism evidence="7 8">
    <name type="scientific">Trypanosoma conorhini</name>
    <dbReference type="NCBI Taxonomy" id="83891"/>
    <lineage>
        <taxon>Eukaryota</taxon>
        <taxon>Discoba</taxon>
        <taxon>Euglenozoa</taxon>
        <taxon>Kinetoplastea</taxon>
        <taxon>Metakinetoplastina</taxon>
        <taxon>Trypanosomatida</taxon>
        <taxon>Trypanosomatidae</taxon>
        <taxon>Trypanosoma</taxon>
    </lineage>
</organism>
<dbReference type="PANTHER" id="PTHR10687:SF85">
    <property type="entry name" value="SCAMP FAMILY PROTEIN"/>
    <property type="match status" value="1"/>
</dbReference>
<reference evidence="7 8" key="1">
    <citation type="journal article" date="2018" name="BMC Genomics">
        <title>Genomic comparison of Trypanosoma conorhini and Trypanosoma rangeli to Trypanosoma cruzi strains of high and low virulence.</title>
        <authorList>
            <person name="Bradwell K.R."/>
            <person name="Koparde V.N."/>
            <person name="Matveyev A.V."/>
            <person name="Serrano M.G."/>
            <person name="Alves J.M."/>
            <person name="Parikh H."/>
            <person name="Huang B."/>
            <person name="Lee V."/>
            <person name="Espinosa-Alvarez O."/>
            <person name="Ortiz P.A."/>
            <person name="Costa-Martins A.G."/>
            <person name="Teixeira M.M."/>
            <person name="Buck G.A."/>
        </authorList>
    </citation>
    <scope>NUCLEOTIDE SEQUENCE [LARGE SCALE GENOMIC DNA]</scope>
    <source>
        <strain evidence="7 8">025E</strain>
    </source>
</reference>
<dbReference type="AlphaFoldDB" id="A0A422MX16"/>
<accession>A0A422MX16</accession>